<dbReference type="Gene3D" id="3.90.25.10">
    <property type="entry name" value="UDP-galactose 4-epimerase, domain 1"/>
    <property type="match status" value="1"/>
</dbReference>
<evidence type="ECO:0000313" key="3">
    <source>
        <dbReference type="Proteomes" id="UP001374803"/>
    </source>
</evidence>
<keyword evidence="3" id="KW-1185">Reference proteome</keyword>
<dbReference type="Pfam" id="PF05368">
    <property type="entry name" value="NmrA"/>
    <property type="match status" value="1"/>
</dbReference>
<dbReference type="Proteomes" id="UP001374803">
    <property type="component" value="Chromosome"/>
</dbReference>
<gene>
    <name evidence="2" type="ORF">LVJ94_25425</name>
</gene>
<dbReference type="CDD" id="cd05269">
    <property type="entry name" value="TMR_SDR_a"/>
    <property type="match status" value="1"/>
</dbReference>
<name>A0ABZ2LHY2_9BACT</name>
<proteinExistence type="predicted"/>
<accession>A0ABZ2LHY2</accession>
<sequence>MILVSGASGTIGRYVVSHLRAKGEKFKALVRDEAKGRALECDFVVGDFDQPESIAHAMRGVTRFFLNSNVTDRVVQQQNTAIDLAALAGVERVVKLSSPGAGPDAPIPPARWHGEIEAHLRASGIGWVILQPTVFMQNLFHNADTLSAQRKIFGSYRDGKIGFIDAYDIGACAAAALTGAEHVGKSFILTGREPIDYDEVARKMTAKLGEPVTYVDMPVEHFVANAVARGLPPKMAEFFGKMMTMLASGSAARRTDAVRELTGREPRTFEAFLDDNIHALFTNTYSSPK</sequence>
<dbReference type="InterPro" id="IPR051604">
    <property type="entry name" value="Ergot_Alk_Oxidoreductase"/>
</dbReference>
<dbReference type="EMBL" id="CP089983">
    <property type="protein sequence ID" value="WXB10554.1"/>
    <property type="molecule type" value="Genomic_DNA"/>
</dbReference>
<dbReference type="PANTHER" id="PTHR43162">
    <property type="match status" value="1"/>
</dbReference>
<organism evidence="2 3">
    <name type="scientific">Pendulispora rubella</name>
    <dbReference type="NCBI Taxonomy" id="2741070"/>
    <lineage>
        <taxon>Bacteria</taxon>
        <taxon>Pseudomonadati</taxon>
        <taxon>Myxococcota</taxon>
        <taxon>Myxococcia</taxon>
        <taxon>Myxococcales</taxon>
        <taxon>Sorangiineae</taxon>
        <taxon>Pendulisporaceae</taxon>
        <taxon>Pendulispora</taxon>
    </lineage>
</organism>
<dbReference type="InterPro" id="IPR036291">
    <property type="entry name" value="NAD(P)-bd_dom_sf"/>
</dbReference>
<dbReference type="RefSeq" id="WP_394840229.1">
    <property type="nucleotide sequence ID" value="NZ_CP089929.1"/>
</dbReference>
<dbReference type="InterPro" id="IPR008030">
    <property type="entry name" value="NmrA-like"/>
</dbReference>
<dbReference type="SUPFAM" id="SSF51735">
    <property type="entry name" value="NAD(P)-binding Rossmann-fold domains"/>
    <property type="match status" value="1"/>
</dbReference>
<reference evidence="2" key="1">
    <citation type="submission" date="2021-12" db="EMBL/GenBank/DDBJ databases">
        <title>Discovery of the Pendulisporaceae a myxobacterial family with distinct sporulation behavior and unique specialized metabolism.</title>
        <authorList>
            <person name="Garcia R."/>
            <person name="Popoff A."/>
            <person name="Bader C.D."/>
            <person name="Loehr J."/>
            <person name="Walesch S."/>
            <person name="Walt C."/>
            <person name="Boldt J."/>
            <person name="Bunk B."/>
            <person name="Haeckl F.J.F.P.J."/>
            <person name="Gunesch A.P."/>
            <person name="Birkelbach J."/>
            <person name="Nuebel U."/>
            <person name="Pietschmann T."/>
            <person name="Bach T."/>
            <person name="Mueller R."/>
        </authorList>
    </citation>
    <scope>NUCLEOTIDE SEQUENCE</scope>
    <source>
        <strain evidence="2">MSr11367</strain>
    </source>
</reference>
<dbReference type="PANTHER" id="PTHR43162:SF1">
    <property type="entry name" value="PRESTALK A DIFFERENTIATION PROTEIN A"/>
    <property type="match status" value="1"/>
</dbReference>
<protein>
    <submittedName>
        <fullName evidence="2">SDR family oxidoreductase</fullName>
    </submittedName>
</protein>
<evidence type="ECO:0000313" key="2">
    <source>
        <dbReference type="EMBL" id="WXB10554.1"/>
    </source>
</evidence>
<dbReference type="Gene3D" id="3.40.50.720">
    <property type="entry name" value="NAD(P)-binding Rossmann-like Domain"/>
    <property type="match status" value="1"/>
</dbReference>
<evidence type="ECO:0000259" key="1">
    <source>
        <dbReference type="Pfam" id="PF05368"/>
    </source>
</evidence>
<feature type="domain" description="NmrA-like" evidence="1">
    <location>
        <begin position="2"/>
        <end position="273"/>
    </location>
</feature>